<dbReference type="InterPro" id="IPR013324">
    <property type="entry name" value="RNA_pol_sigma_r3/r4-like"/>
</dbReference>
<evidence type="ECO:0000313" key="9">
    <source>
        <dbReference type="Proteomes" id="UP000664859"/>
    </source>
</evidence>
<keyword evidence="5" id="KW-0804">Transcription</keyword>
<dbReference type="InterPro" id="IPR013325">
    <property type="entry name" value="RNA_pol_sigma_r2"/>
</dbReference>
<gene>
    <name evidence="8" type="ORF">JKP88DRAFT_177604</name>
</gene>
<dbReference type="InterPro" id="IPR000943">
    <property type="entry name" value="RNA_pol_sigma70"/>
</dbReference>
<feature type="region of interest" description="Disordered" evidence="6">
    <location>
        <begin position="1"/>
        <end position="27"/>
    </location>
</feature>
<comment type="caution">
    <text evidence="8">The sequence shown here is derived from an EMBL/GenBank/DDBJ whole genome shotgun (WGS) entry which is preliminary data.</text>
</comment>
<dbReference type="InterPro" id="IPR007624">
    <property type="entry name" value="RNA_pol_sigma70_r3"/>
</dbReference>
<dbReference type="GO" id="GO:0016987">
    <property type="term" value="F:sigma factor activity"/>
    <property type="evidence" value="ECO:0007669"/>
    <property type="project" value="UniProtKB-KW"/>
</dbReference>
<dbReference type="InterPro" id="IPR036388">
    <property type="entry name" value="WH-like_DNA-bd_sf"/>
</dbReference>
<protein>
    <recommendedName>
        <fullName evidence="7">RNA polymerase sigma-70 domain-containing protein</fullName>
    </recommendedName>
</protein>
<evidence type="ECO:0000259" key="7">
    <source>
        <dbReference type="PROSITE" id="PS00715"/>
    </source>
</evidence>
<dbReference type="EMBL" id="JAFCMP010000063">
    <property type="protein sequence ID" value="KAG5188824.1"/>
    <property type="molecule type" value="Genomic_DNA"/>
</dbReference>
<dbReference type="PANTHER" id="PTHR30603:SF47">
    <property type="entry name" value="RNA POLYMERASE SIGMA FACTOR SIGD, CHLOROPLASTIC"/>
    <property type="match status" value="1"/>
</dbReference>
<dbReference type="Pfam" id="PF04542">
    <property type="entry name" value="Sigma70_r2"/>
    <property type="match status" value="1"/>
</dbReference>
<dbReference type="Pfam" id="PF04539">
    <property type="entry name" value="Sigma70_r3"/>
    <property type="match status" value="1"/>
</dbReference>
<evidence type="ECO:0000256" key="3">
    <source>
        <dbReference type="ARBA" id="ARBA00023082"/>
    </source>
</evidence>
<dbReference type="Gene3D" id="1.10.10.10">
    <property type="entry name" value="Winged helix-like DNA-binding domain superfamily/Winged helix DNA-binding domain"/>
    <property type="match status" value="2"/>
</dbReference>
<feature type="domain" description="RNA polymerase sigma-70" evidence="7">
    <location>
        <begin position="151"/>
        <end position="164"/>
    </location>
</feature>
<evidence type="ECO:0000256" key="5">
    <source>
        <dbReference type="ARBA" id="ARBA00023163"/>
    </source>
</evidence>
<keyword evidence="2" id="KW-0805">Transcription regulation</keyword>
<dbReference type="Proteomes" id="UP000664859">
    <property type="component" value="Unassembled WGS sequence"/>
</dbReference>
<sequence>MSSTAAVAVAEARRRRSTREAGSAKAAHDAIRPFLSQEGASESATAAKLFMFDELGRAELLSHDQEVVLGKKIQQLMAMESLRDQLQAALRRPPTDDEWAEACGYPADQRRLFRDAYRERLRAKHAMVSSNMRLVIAVAKRYGRMGVPLSDLVQEGSLGLIRAAEKYDPDKGFRFSTYAAWWIQQAIYKAIAYHSRTIRLPVHVHNLLYSVRRARKALVLELGRTPTEAELAVRVGMPQDRLRRYLRASRTTISTECPSGKPGFNPQDQVLGDTLEARDTVAPEDCAERGLFRTRLREVMGALPEEERRVVTLRFGLEDGRTRSLAEVACASRCSKEWVRRTESRALRKLRAPHHQQRCVALC</sequence>
<dbReference type="InterPro" id="IPR050239">
    <property type="entry name" value="Sigma-70_RNA_pol_init_factors"/>
</dbReference>
<proteinExistence type="inferred from homology"/>
<dbReference type="InterPro" id="IPR007627">
    <property type="entry name" value="RNA_pol_sigma70_r2"/>
</dbReference>
<accession>A0A835ZEC7</accession>
<evidence type="ECO:0000256" key="4">
    <source>
        <dbReference type="ARBA" id="ARBA00023125"/>
    </source>
</evidence>
<dbReference type="PRINTS" id="PR00046">
    <property type="entry name" value="SIGMA70FCT"/>
</dbReference>
<keyword evidence="9" id="KW-1185">Reference proteome</keyword>
<dbReference type="SUPFAM" id="SSF88659">
    <property type="entry name" value="Sigma3 and sigma4 domains of RNA polymerase sigma factors"/>
    <property type="match status" value="2"/>
</dbReference>
<name>A0A835ZEC7_9STRA</name>
<dbReference type="SUPFAM" id="SSF88946">
    <property type="entry name" value="Sigma2 domain of RNA polymerase sigma factors"/>
    <property type="match status" value="1"/>
</dbReference>
<dbReference type="PROSITE" id="PS00715">
    <property type="entry name" value="SIGMA70_1"/>
    <property type="match status" value="1"/>
</dbReference>
<evidence type="ECO:0000256" key="2">
    <source>
        <dbReference type="ARBA" id="ARBA00023015"/>
    </source>
</evidence>
<evidence type="ECO:0000313" key="8">
    <source>
        <dbReference type="EMBL" id="KAG5188824.1"/>
    </source>
</evidence>
<evidence type="ECO:0000256" key="1">
    <source>
        <dbReference type="ARBA" id="ARBA00007788"/>
    </source>
</evidence>
<evidence type="ECO:0000256" key="6">
    <source>
        <dbReference type="SAM" id="MobiDB-lite"/>
    </source>
</evidence>
<dbReference type="AlphaFoldDB" id="A0A835ZEC7"/>
<dbReference type="InterPro" id="IPR014284">
    <property type="entry name" value="RNA_pol_sigma-70_dom"/>
</dbReference>
<dbReference type="CDD" id="cd06171">
    <property type="entry name" value="Sigma70_r4"/>
    <property type="match status" value="1"/>
</dbReference>
<comment type="similarity">
    <text evidence="1">Belongs to the sigma-70 factor family.</text>
</comment>
<dbReference type="Gene3D" id="1.10.601.10">
    <property type="entry name" value="RNA Polymerase Primary Sigma Factor"/>
    <property type="match status" value="1"/>
</dbReference>
<organism evidence="8 9">
    <name type="scientific">Tribonema minus</name>
    <dbReference type="NCBI Taxonomy" id="303371"/>
    <lineage>
        <taxon>Eukaryota</taxon>
        <taxon>Sar</taxon>
        <taxon>Stramenopiles</taxon>
        <taxon>Ochrophyta</taxon>
        <taxon>PX clade</taxon>
        <taxon>Xanthophyceae</taxon>
        <taxon>Tribonematales</taxon>
        <taxon>Tribonemataceae</taxon>
        <taxon>Tribonema</taxon>
    </lineage>
</organism>
<dbReference type="GO" id="GO:0003677">
    <property type="term" value="F:DNA binding"/>
    <property type="evidence" value="ECO:0007669"/>
    <property type="project" value="UniProtKB-KW"/>
</dbReference>
<keyword evidence="3" id="KW-0731">Sigma factor</keyword>
<keyword evidence="4" id="KW-0238">DNA-binding</keyword>
<dbReference type="InterPro" id="IPR007630">
    <property type="entry name" value="RNA_pol_sigma70_r4"/>
</dbReference>
<dbReference type="GO" id="GO:0006352">
    <property type="term" value="P:DNA-templated transcription initiation"/>
    <property type="evidence" value="ECO:0007669"/>
    <property type="project" value="InterPro"/>
</dbReference>
<feature type="compositionally biased region" description="Low complexity" evidence="6">
    <location>
        <begin position="1"/>
        <end position="10"/>
    </location>
</feature>
<dbReference type="OrthoDB" id="198381at2759"/>
<reference evidence="8" key="1">
    <citation type="submission" date="2021-02" db="EMBL/GenBank/DDBJ databases">
        <title>First Annotated Genome of the Yellow-green Alga Tribonema minus.</title>
        <authorList>
            <person name="Mahan K.M."/>
        </authorList>
    </citation>
    <scope>NUCLEOTIDE SEQUENCE</scope>
    <source>
        <strain evidence="8">UTEX B ZZ1240</strain>
    </source>
</reference>
<dbReference type="Pfam" id="PF04545">
    <property type="entry name" value="Sigma70_r4"/>
    <property type="match status" value="1"/>
</dbReference>
<dbReference type="NCBIfam" id="TIGR02937">
    <property type="entry name" value="sigma70-ECF"/>
    <property type="match status" value="1"/>
</dbReference>
<dbReference type="PANTHER" id="PTHR30603">
    <property type="entry name" value="RNA POLYMERASE SIGMA FACTOR RPO"/>
    <property type="match status" value="1"/>
</dbReference>